<name>A0A2K4FBZ5_9STAP</name>
<evidence type="ECO:0000256" key="6">
    <source>
        <dbReference type="ARBA" id="ARBA00023136"/>
    </source>
</evidence>
<dbReference type="Proteomes" id="UP000242712">
    <property type="component" value="Unassembled WGS sequence"/>
</dbReference>
<protein>
    <submittedName>
        <fullName evidence="7">Teichoic acid biosynthesis protein F</fullName>
    </submittedName>
</protein>
<dbReference type="InterPro" id="IPR051612">
    <property type="entry name" value="Teichoic_Acid_Biosynth"/>
</dbReference>
<dbReference type="InterPro" id="IPR043148">
    <property type="entry name" value="TagF_C"/>
</dbReference>
<gene>
    <name evidence="7" type="ORF">CD039_07780</name>
</gene>
<evidence type="ECO:0000256" key="4">
    <source>
        <dbReference type="ARBA" id="ARBA00022679"/>
    </source>
</evidence>
<dbReference type="InterPro" id="IPR043149">
    <property type="entry name" value="TagF_N"/>
</dbReference>
<dbReference type="SUPFAM" id="SSF53756">
    <property type="entry name" value="UDP-Glycosyltransferase/glycogen phosphorylase"/>
    <property type="match status" value="1"/>
</dbReference>
<keyword evidence="5" id="KW-0777">Teichoic acid biosynthesis</keyword>
<evidence type="ECO:0000313" key="8">
    <source>
        <dbReference type="Proteomes" id="UP000242712"/>
    </source>
</evidence>
<dbReference type="EMBL" id="PPPX01000011">
    <property type="protein sequence ID" value="POA08880.1"/>
    <property type="molecule type" value="Genomic_DNA"/>
</dbReference>
<dbReference type="GO" id="GO:0047355">
    <property type="term" value="F:CDP-glycerol glycerophosphotransferase activity"/>
    <property type="evidence" value="ECO:0007669"/>
    <property type="project" value="InterPro"/>
</dbReference>
<dbReference type="PANTHER" id="PTHR37316">
    <property type="entry name" value="TEICHOIC ACID GLYCEROL-PHOSPHATE PRIMASE"/>
    <property type="match status" value="1"/>
</dbReference>
<comment type="caution">
    <text evidence="7">The sequence shown here is derived from an EMBL/GenBank/DDBJ whole genome shotgun (WGS) entry which is preliminary data.</text>
</comment>
<dbReference type="GO" id="GO:0019350">
    <property type="term" value="P:teichoic acid biosynthetic process"/>
    <property type="evidence" value="ECO:0007669"/>
    <property type="project" value="UniProtKB-KW"/>
</dbReference>
<reference evidence="7 8" key="1">
    <citation type="submission" date="2017-08" db="EMBL/GenBank/DDBJ databases">
        <title>Draft genome sequences of 64 type strains of genus Staph aureus.</title>
        <authorList>
            <person name="Cole K."/>
            <person name="Golubchik T."/>
            <person name="Russell J."/>
            <person name="Foster D."/>
            <person name="Llewelyn M."/>
            <person name="Wilson D."/>
            <person name="Crook D."/>
            <person name="Paul J."/>
        </authorList>
    </citation>
    <scope>NUCLEOTIDE SEQUENCE [LARGE SCALE GENOMIC DNA]</scope>
    <source>
        <strain evidence="7 8">DSM 29875</strain>
    </source>
</reference>
<dbReference type="AlphaFoldDB" id="A0A2K4FBZ5"/>
<evidence type="ECO:0000256" key="2">
    <source>
        <dbReference type="ARBA" id="ARBA00010488"/>
    </source>
</evidence>
<keyword evidence="8" id="KW-1185">Reference proteome</keyword>
<dbReference type="GeneID" id="98298249"/>
<organism evidence="7 8">
    <name type="scientific">Staphylococcus argensis</name>
    <dbReference type="NCBI Taxonomy" id="1607738"/>
    <lineage>
        <taxon>Bacteria</taxon>
        <taxon>Bacillati</taxon>
        <taxon>Bacillota</taxon>
        <taxon>Bacilli</taxon>
        <taxon>Bacillales</taxon>
        <taxon>Staphylococcaceae</taxon>
        <taxon>Staphylococcus</taxon>
    </lineage>
</organism>
<evidence type="ECO:0000313" key="7">
    <source>
        <dbReference type="EMBL" id="POA08880.1"/>
    </source>
</evidence>
<keyword evidence="4" id="KW-0808">Transferase</keyword>
<dbReference type="Gene3D" id="3.40.50.11820">
    <property type="match status" value="1"/>
</dbReference>
<dbReference type="PANTHER" id="PTHR37316:SF3">
    <property type="entry name" value="TEICHOIC ACID GLYCEROL-PHOSPHATE TRANSFERASE"/>
    <property type="match status" value="1"/>
</dbReference>
<evidence type="ECO:0000256" key="1">
    <source>
        <dbReference type="ARBA" id="ARBA00004202"/>
    </source>
</evidence>
<dbReference type="RefSeq" id="WP_103371840.1">
    <property type="nucleotide sequence ID" value="NZ_CBCRVO010000003.1"/>
</dbReference>
<sequence length="559" mass="65053">MIKRIQLDDWSTLESQLETLQQKSYTHFIIEDSRIEIDEDMLEAVQLQPQTMIVDYTVDGKYINEGQCFSTAQGHFNAWMNNNNHCPNVIFHIETALSILKDYHVDHLFDLALLNLLNNDAAVDSHVVFNFTDTFTTSAGLWDIIQEHDYEPTTRMLLNVLAYEHRRSLPYRSKQTEVPEDVRPEHQWLRRFGFKAPHFLYNIKQQRALKQFKNEAYIYEKDASKVQDHIVVLGPNYQFRGNTRYLFNYLAKHNSKTPVYFITNDVKGPNFLTPETKETVKMIETAKVVILEDLIPSDLHPNGKIIQLWHGTPIQRRFLDRYDVLSMHPRERAVQFNKWRQQDYLVCDTEASEPYFETAFPSQHLDFVTCGYPRVRYLFDKVTDKPYLSFIRQELKLDSNKPTLLYVPSRHTGKADDALLPISDGLVNKYNVIYRPHPESEGPDELEHAISAPSNLETQDLILVADIVLTDYTSLIFDALATGRTVCQYTPNQDEVDKHSGVYDDVMQSLSTVRYSDAKALHNDLISHQMTELKSNPYVRETNPSYEQIGMLIQSIMKR</sequence>
<accession>A0A2K4FBZ5</accession>
<dbReference type="Pfam" id="PF04464">
    <property type="entry name" value="Glyphos_transf"/>
    <property type="match status" value="1"/>
</dbReference>
<evidence type="ECO:0000256" key="5">
    <source>
        <dbReference type="ARBA" id="ARBA00022944"/>
    </source>
</evidence>
<dbReference type="GO" id="GO:0005886">
    <property type="term" value="C:plasma membrane"/>
    <property type="evidence" value="ECO:0007669"/>
    <property type="project" value="UniProtKB-SubCell"/>
</dbReference>
<evidence type="ECO:0000256" key="3">
    <source>
        <dbReference type="ARBA" id="ARBA00022475"/>
    </source>
</evidence>
<dbReference type="InterPro" id="IPR007554">
    <property type="entry name" value="Glycerophosphate_synth"/>
</dbReference>
<comment type="subcellular location">
    <subcellularLocation>
        <location evidence="1">Cell membrane</location>
        <topology evidence="1">Peripheral membrane protein</topology>
    </subcellularLocation>
</comment>
<dbReference type="OrthoDB" id="9811865at2"/>
<proteinExistence type="inferred from homology"/>
<keyword evidence="3" id="KW-1003">Cell membrane</keyword>
<dbReference type="Gene3D" id="3.40.50.12580">
    <property type="match status" value="1"/>
</dbReference>
<keyword evidence="6" id="KW-0472">Membrane</keyword>
<comment type="similarity">
    <text evidence="2">Belongs to the CDP-glycerol glycerophosphotransferase family.</text>
</comment>